<keyword evidence="2" id="KW-1185">Reference proteome</keyword>
<gene>
    <name evidence="1" type="ORF">Z519_07780</name>
</gene>
<organism evidence="1 2">
    <name type="scientific">Cladophialophora bantiana (strain ATCC 10958 / CBS 173.52 / CDC B-1940 / NIH 8579)</name>
    <name type="common">Xylohypha bantiana</name>
    <dbReference type="NCBI Taxonomy" id="1442370"/>
    <lineage>
        <taxon>Eukaryota</taxon>
        <taxon>Fungi</taxon>
        <taxon>Dikarya</taxon>
        <taxon>Ascomycota</taxon>
        <taxon>Pezizomycotina</taxon>
        <taxon>Eurotiomycetes</taxon>
        <taxon>Chaetothyriomycetidae</taxon>
        <taxon>Chaetothyriales</taxon>
        <taxon>Herpotrichiellaceae</taxon>
        <taxon>Cladophialophora</taxon>
    </lineage>
</organism>
<dbReference type="RefSeq" id="XP_016618479.1">
    <property type="nucleotide sequence ID" value="XM_016765510.1"/>
</dbReference>
<evidence type="ECO:0000313" key="1">
    <source>
        <dbReference type="EMBL" id="KIW91810.1"/>
    </source>
</evidence>
<proteinExistence type="predicted"/>
<dbReference type="OrthoDB" id="10362993at2759"/>
<dbReference type="VEuPathDB" id="FungiDB:Z519_07780"/>
<dbReference type="AlphaFoldDB" id="A0A0D2HLY4"/>
<dbReference type="EMBL" id="KN846990">
    <property type="protein sequence ID" value="KIW91810.1"/>
    <property type="molecule type" value="Genomic_DNA"/>
</dbReference>
<dbReference type="GeneID" id="27700708"/>
<evidence type="ECO:0008006" key="3">
    <source>
        <dbReference type="Google" id="ProtNLM"/>
    </source>
</evidence>
<dbReference type="Proteomes" id="UP000053789">
    <property type="component" value="Unassembled WGS sequence"/>
</dbReference>
<name>A0A0D2HLY4_CLAB1</name>
<reference evidence="1" key="1">
    <citation type="submission" date="2015-01" db="EMBL/GenBank/DDBJ databases">
        <title>The Genome Sequence of Cladophialophora bantiana CBS 173.52.</title>
        <authorList>
            <consortium name="The Broad Institute Genomics Platform"/>
            <person name="Cuomo C."/>
            <person name="de Hoog S."/>
            <person name="Gorbushina A."/>
            <person name="Stielow B."/>
            <person name="Teixiera M."/>
            <person name="Abouelleil A."/>
            <person name="Chapman S.B."/>
            <person name="Priest M."/>
            <person name="Young S.K."/>
            <person name="Wortman J."/>
            <person name="Nusbaum C."/>
            <person name="Birren B."/>
        </authorList>
    </citation>
    <scope>NUCLEOTIDE SEQUENCE [LARGE SCALE GENOMIC DNA]</scope>
    <source>
        <strain evidence="1">CBS 173.52</strain>
    </source>
</reference>
<evidence type="ECO:0000313" key="2">
    <source>
        <dbReference type="Proteomes" id="UP000053789"/>
    </source>
</evidence>
<sequence length="384" mass="44724">MPNGQAQTSGDQRGNNVGLSYSQIIQEITTSPSPLQAGLHEENIWERERMVRQWVKSNIDAYFMTNKAAARNFDLLYSTPDKDYQTSWQKLSQISSRLPSLMDLESHVEFSQIWRQILDGVRAAIRKTEEANALIFFWRICREFLDMQPTGNAHYWFGNKLPIDFLLATILEETKNDQKGLPYLLNRLVAVVYRAPRDEVTRLLERGYFQAIQQLRISWNRQTFTIPQMETNYLIRWHVTPSHFWALISEYEKLILHAIDNFNAGDERIFIFRHQFLFFLSRCKQDPGIIRCTAKCLYKDARQVLENRQGFPWDGVSNSLGFAARTLTTVHGQTLLRDVPENVRQNAIDKGFAYPIDAYNILSRGNDECRRQAELLLRDFGGES</sequence>
<accession>A0A0D2HLY4</accession>
<protein>
    <recommendedName>
        <fullName evidence="3">Clr5 domain-containing protein</fullName>
    </recommendedName>
</protein>
<dbReference type="HOGENOM" id="CLU_719612_0_0_1"/>